<feature type="compositionally biased region" description="Basic and acidic residues" evidence="1">
    <location>
        <begin position="12"/>
        <end position="22"/>
    </location>
</feature>
<dbReference type="AlphaFoldDB" id="A0AAV0KIB0"/>
<reference evidence="2" key="1">
    <citation type="submission" date="2022-08" db="EMBL/GenBank/DDBJ databases">
        <authorList>
            <person name="Gutierrez-Valencia J."/>
        </authorList>
    </citation>
    <scope>NUCLEOTIDE SEQUENCE</scope>
</reference>
<accession>A0AAV0KIB0</accession>
<protein>
    <submittedName>
        <fullName evidence="2">Uncharacterized protein</fullName>
    </submittedName>
</protein>
<organism evidence="2 3">
    <name type="scientific">Linum tenue</name>
    <dbReference type="NCBI Taxonomy" id="586396"/>
    <lineage>
        <taxon>Eukaryota</taxon>
        <taxon>Viridiplantae</taxon>
        <taxon>Streptophyta</taxon>
        <taxon>Embryophyta</taxon>
        <taxon>Tracheophyta</taxon>
        <taxon>Spermatophyta</taxon>
        <taxon>Magnoliopsida</taxon>
        <taxon>eudicotyledons</taxon>
        <taxon>Gunneridae</taxon>
        <taxon>Pentapetalae</taxon>
        <taxon>rosids</taxon>
        <taxon>fabids</taxon>
        <taxon>Malpighiales</taxon>
        <taxon>Linaceae</taxon>
        <taxon>Linum</taxon>
    </lineage>
</organism>
<proteinExistence type="predicted"/>
<keyword evidence="3" id="KW-1185">Reference proteome</keyword>
<evidence type="ECO:0000313" key="2">
    <source>
        <dbReference type="EMBL" id="CAI0421155.1"/>
    </source>
</evidence>
<dbReference type="Proteomes" id="UP001154282">
    <property type="component" value="Unassembled WGS sequence"/>
</dbReference>
<comment type="caution">
    <text evidence="2">The sequence shown here is derived from an EMBL/GenBank/DDBJ whole genome shotgun (WGS) entry which is preliminary data.</text>
</comment>
<evidence type="ECO:0000313" key="3">
    <source>
        <dbReference type="Proteomes" id="UP001154282"/>
    </source>
</evidence>
<feature type="region of interest" description="Disordered" evidence="1">
    <location>
        <begin position="1"/>
        <end position="32"/>
    </location>
</feature>
<sequence>MSRVFLGQFGSMHDHKSRDKRSNTWTSNGLGEGIQESAASSRLYDSFPIPQFE</sequence>
<gene>
    <name evidence="2" type="ORF">LITE_LOCUS18648</name>
</gene>
<dbReference type="EMBL" id="CAMGYJ010000005">
    <property type="protein sequence ID" value="CAI0421155.1"/>
    <property type="molecule type" value="Genomic_DNA"/>
</dbReference>
<name>A0AAV0KIB0_9ROSI</name>
<evidence type="ECO:0000256" key="1">
    <source>
        <dbReference type="SAM" id="MobiDB-lite"/>
    </source>
</evidence>